<reference evidence="2 3" key="1">
    <citation type="journal article" date="2007" name="Science">
        <title>The Fusarium graminearum genome reveals a link between localized polymorphism and pathogen specialization.</title>
        <authorList>
            <person name="Cuomo C.A."/>
            <person name="Gueldener U."/>
            <person name="Xu J.-R."/>
            <person name="Trail F."/>
            <person name="Turgeon B.G."/>
            <person name="Di Pietro A."/>
            <person name="Walton J.D."/>
            <person name="Ma L.-J."/>
            <person name="Baker S.E."/>
            <person name="Rep M."/>
            <person name="Adam G."/>
            <person name="Antoniw J."/>
            <person name="Baldwin T."/>
            <person name="Calvo S.E."/>
            <person name="Chang Y.-L."/>
            <person name="DeCaprio D."/>
            <person name="Gale L.R."/>
            <person name="Gnerre S."/>
            <person name="Goswami R.S."/>
            <person name="Hammond-Kosack K."/>
            <person name="Harris L.J."/>
            <person name="Hilburn K."/>
            <person name="Kennell J.C."/>
            <person name="Kroken S."/>
            <person name="Magnuson J.K."/>
            <person name="Mannhaupt G."/>
            <person name="Mauceli E.W."/>
            <person name="Mewes H.-W."/>
            <person name="Mitterbauer R."/>
            <person name="Muehlbauer G."/>
            <person name="Muensterkoetter M."/>
            <person name="Nelson D."/>
            <person name="O'Donnell K."/>
            <person name="Ouellet T."/>
            <person name="Qi W."/>
            <person name="Quesneville H."/>
            <person name="Roncero M.I.G."/>
            <person name="Seong K.-Y."/>
            <person name="Tetko I.V."/>
            <person name="Urban M."/>
            <person name="Waalwijk C."/>
            <person name="Ward T.J."/>
            <person name="Yao J."/>
            <person name="Birren B.W."/>
            <person name="Kistler H.C."/>
        </authorList>
    </citation>
    <scope>NUCLEOTIDE SEQUENCE [LARGE SCALE GENOMIC DNA]</scope>
    <source>
        <strain evidence="3">ATCC MYA-4620 / CBS 123657 / FGSC 9075 / NRRL 31084 / PH-1</strain>
        <strain evidence="2">PH-1 / ATCC MYA-4620 / FGSC 9075 / NRRL 31084</strain>
    </source>
</reference>
<name>A0A098DE85_GIBZE</name>
<dbReference type="AlphaFoldDB" id="A0A098DE85"/>
<dbReference type="VEuPathDB" id="FungiDB:FGRAMPH1_01G10951"/>
<sequence>MTKQYRYLIAAQDLKDGVHKEITMGGITRSRVPINNSEVRKPASRLDNGKSCLIHRPSKLVARKLSLILKTILLVFKLVIGPPLKSCDCHESLPLPAVSHFTLRNT</sequence>
<reference evidence="2 3" key="2">
    <citation type="journal article" date="2010" name="Nature">
        <title>Comparative genomics reveals mobile pathogenicity chromosomes in Fusarium.</title>
        <authorList>
            <person name="Ma L.J."/>
            <person name="van der Does H.C."/>
            <person name="Borkovich K.A."/>
            <person name="Coleman J.J."/>
            <person name="Daboussi M.J."/>
            <person name="Di Pietro A."/>
            <person name="Dufresne M."/>
            <person name="Freitag M."/>
            <person name="Grabherr M."/>
            <person name="Henrissat B."/>
            <person name="Houterman P.M."/>
            <person name="Kang S."/>
            <person name="Shim W.B."/>
            <person name="Woloshuk C."/>
            <person name="Xie X."/>
            <person name="Xu J.R."/>
            <person name="Antoniw J."/>
            <person name="Baker S.E."/>
            <person name="Bluhm B.H."/>
            <person name="Breakspear A."/>
            <person name="Brown D.W."/>
            <person name="Butchko R.A."/>
            <person name="Chapman S."/>
            <person name="Coulson R."/>
            <person name="Coutinho P.M."/>
            <person name="Danchin E.G."/>
            <person name="Diener A."/>
            <person name="Gale L.R."/>
            <person name="Gardiner D.M."/>
            <person name="Goff S."/>
            <person name="Hammond-Kosack K.E."/>
            <person name="Hilburn K."/>
            <person name="Hua-Van A."/>
            <person name="Jonkers W."/>
            <person name="Kazan K."/>
            <person name="Kodira C.D."/>
            <person name="Koehrsen M."/>
            <person name="Kumar L."/>
            <person name="Lee Y.H."/>
            <person name="Li L."/>
            <person name="Manners J.M."/>
            <person name="Miranda-Saavedra D."/>
            <person name="Mukherjee M."/>
            <person name="Park G."/>
            <person name="Park J."/>
            <person name="Park S.Y."/>
            <person name="Proctor R.H."/>
            <person name="Regev A."/>
            <person name="Ruiz-Roldan M.C."/>
            <person name="Sain D."/>
            <person name="Sakthikumar S."/>
            <person name="Sykes S."/>
            <person name="Schwartz D.C."/>
            <person name="Turgeon B.G."/>
            <person name="Wapinski I."/>
            <person name="Yoder O."/>
            <person name="Young S."/>
            <person name="Zeng Q."/>
            <person name="Zhou S."/>
            <person name="Galagan J."/>
            <person name="Cuomo C.A."/>
            <person name="Kistler H.C."/>
            <person name="Rep M."/>
        </authorList>
    </citation>
    <scope>GENOME REANNOTATION</scope>
    <source>
        <strain evidence="3">ATCC MYA-4620 / CBS 123657 / FGSC 9075 / NRRL 31084 / PH-1</strain>
        <strain evidence="2">PH-1 / ATCC MYA-4620 / FGSC 9075 / NRRL 31084</strain>
    </source>
</reference>
<gene>
    <name evidence="1" type="ORF">FGRAMPH1_01T10951</name>
</gene>
<evidence type="ECO:0000313" key="2">
    <source>
        <dbReference type="EnsemblFungi" id="CEF77278"/>
    </source>
</evidence>
<reference evidence="1 3" key="3">
    <citation type="journal article" date="2015" name="BMC Genomics">
        <title>The completed genome sequence of the pathogenic ascomycete fungus Fusarium graminearum.</title>
        <authorList>
            <person name="King R."/>
            <person name="Urban M."/>
            <person name="Hammond-Kosack M.C."/>
            <person name="Hassani-Pak K."/>
            <person name="Hammond-Kosack K.E."/>
        </authorList>
    </citation>
    <scope>NUCLEOTIDE SEQUENCE [LARGE SCALE GENOMIC DNA]</scope>
    <source>
        <strain evidence="3">ATCC MYA-4620 / CBS 123657 / FGSC 9075 / NRRL 31084 / PH-1</strain>
        <strain evidence="1">PH-1</strain>
    </source>
</reference>
<keyword evidence="3" id="KW-1185">Reference proteome</keyword>
<accession>A0A0E0S1A3</accession>
<dbReference type="InParanoid" id="A0A098DE85"/>
<dbReference type="EnsemblFungi" id="CEF77278">
    <property type="protein sequence ID" value="CEF77278"/>
    <property type="gene ID" value="FGRRES_20147"/>
</dbReference>
<dbReference type="Proteomes" id="UP000070720">
    <property type="component" value="Chromosome 2"/>
</dbReference>
<protein>
    <submittedName>
        <fullName evidence="1">Chromosome 2, complete genome</fullName>
    </submittedName>
</protein>
<organism evidence="1 3">
    <name type="scientific">Gibberella zeae (strain ATCC MYA-4620 / CBS 123657 / FGSC 9075 / NRRL 31084 / PH-1)</name>
    <name type="common">Wheat head blight fungus</name>
    <name type="synonym">Fusarium graminearum</name>
    <dbReference type="NCBI Taxonomy" id="229533"/>
    <lineage>
        <taxon>Eukaryota</taxon>
        <taxon>Fungi</taxon>
        <taxon>Dikarya</taxon>
        <taxon>Ascomycota</taxon>
        <taxon>Pezizomycotina</taxon>
        <taxon>Sordariomycetes</taxon>
        <taxon>Hypocreomycetidae</taxon>
        <taxon>Hypocreales</taxon>
        <taxon>Nectriaceae</taxon>
        <taxon>Fusarium</taxon>
    </lineage>
</organism>
<dbReference type="EMBL" id="HG970333">
    <property type="protein sequence ID" value="CEF77278.1"/>
    <property type="molecule type" value="Genomic_DNA"/>
</dbReference>
<accession>A0A098DE85</accession>
<proteinExistence type="predicted"/>
<evidence type="ECO:0000313" key="1">
    <source>
        <dbReference type="EMBL" id="CEF77278.1"/>
    </source>
</evidence>
<reference evidence="2" key="4">
    <citation type="submission" date="2017-01" db="UniProtKB">
        <authorList>
            <consortium name="EnsemblFungi"/>
        </authorList>
    </citation>
    <scope>IDENTIFICATION</scope>
    <source>
        <strain evidence="2">PH-1 / ATCC MYA-4620 / FGSC 9075 / NRRL 31084</strain>
    </source>
</reference>
<evidence type="ECO:0000313" key="3">
    <source>
        <dbReference type="Proteomes" id="UP000070720"/>
    </source>
</evidence>